<dbReference type="Proteomes" id="UP000053864">
    <property type="component" value="Unassembled WGS sequence"/>
</dbReference>
<accession>W2JY37</accession>
<gene>
    <name evidence="1" type="ORF">L916_00202</name>
</gene>
<protein>
    <submittedName>
        <fullName evidence="1">Uncharacterized protein</fullName>
    </submittedName>
</protein>
<evidence type="ECO:0000313" key="1">
    <source>
        <dbReference type="EMBL" id="ETL50578.1"/>
    </source>
</evidence>
<organism evidence="1 2">
    <name type="scientific">Phytophthora nicotianae</name>
    <name type="common">Potato buckeye rot agent</name>
    <name type="synonym">Phytophthora parasitica</name>
    <dbReference type="NCBI Taxonomy" id="4792"/>
    <lineage>
        <taxon>Eukaryota</taxon>
        <taxon>Sar</taxon>
        <taxon>Stramenopiles</taxon>
        <taxon>Oomycota</taxon>
        <taxon>Peronosporomycetes</taxon>
        <taxon>Peronosporales</taxon>
        <taxon>Peronosporaceae</taxon>
        <taxon>Phytophthora</taxon>
    </lineage>
</organism>
<evidence type="ECO:0000313" key="2">
    <source>
        <dbReference type="Proteomes" id="UP000053864"/>
    </source>
</evidence>
<proteinExistence type="predicted"/>
<dbReference type="EMBL" id="KI670342">
    <property type="protein sequence ID" value="ETL50578.1"/>
    <property type="molecule type" value="Genomic_DNA"/>
</dbReference>
<name>W2JY37_PHYNI</name>
<dbReference type="AlphaFoldDB" id="W2JY37"/>
<reference evidence="1 2" key="1">
    <citation type="submission" date="2013-11" db="EMBL/GenBank/DDBJ databases">
        <title>The Genome Sequence of Phytophthora parasitica CJ05E6.</title>
        <authorList>
            <consortium name="The Broad Institute Genomics Platform"/>
            <person name="Russ C."/>
            <person name="Tyler B."/>
            <person name="Panabieres F."/>
            <person name="Shan W."/>
            <person name="Tripathy S."/>
            <person name="Grunwald N."/>
            <person name="Machado M."/>
            <person name="Johnson C.S."/>
            <person name="Arredondo F."/>
            <person name="Hong C."/>
            <person name="Coffey M."/>
            <person name="Young S.K."/>
            <person name="Zeng Q."/>
            <person name="Gargeya S."/>
            <person name="Fitzgerald M."/>
            <person name="Abouelleil A."/>
            <person name="Alvarado L."/>
            <person name="Chapman S.B."/>
            <person name="Gainer-Dewar J."/>
            <person name="Goldberg J."/>
            <person name="Griggs A."/>
            <person name="Gujja S."/>
            <person name="Hansen M."/>
            <person name="Howarth C."/>
            <person name="Imamovic A."/>
            <person name="Ireland A."/>
            <person name="Larimer J."/>
            <person name="McCowan C."/>
            <person name="Murphy C."/>
            <person name="Pearson M."/>
            <person name="Poon T.W."/>
            <person name="Priest M."/>
            <person name="Roberts A."/>
            <person name="Saif S."/>
            <person name="Shea T."/>
            <person name="Sykes S."/>
            <person name="Wortman J."/>
            <person name="Nusbaum C."/>
            <person name="Birren B."/>
        </authorList>
    </citation>
    <scope>NUCLEOTIDE SEQUENCE [LARGE SCALE GENOMIC DNA]</scope>
    <source>
        <strain evidence="1 2">CJ05E6</strain>
    </source>
</reference>
<sequence length="96" mass="10375">MGTLLSSKQSLVKHTNFDRRFAGGRVSFVYMRIEGLLTVDVCLKRSAGTKTSLVACCSFDYLDGQGIHGTISVVANTMGEEPLPGKSNNSNHLLLL</sequence>